<name>A0A2I8VM66_9EURY</name>
<evidence type="ECO:0000313" key="2">
    <source>
        <dbReference type="EMBL" id="AUV82179.1"/>
    </source>
</evidence>
<reference evidence="2 3" key="1">
    <citation type="submission" date="2018-01" db="EMBL/GenBank/DDBJ databases">
        <title>Complete genome sequence of Salinigranum rubrum GX10T, an extremely halophilic archaeon isolated from a marine solar saltern.</title>
        <authorList>
            <person name="Han S."/>
        </authorList>
    </citation>
    <scope>NUCLEOTIDE SEQUENCE [LARGE SCALE GENOMIC DNA]</scope>
    <source>
        <strain evidence="2 3">GX10</strain>
    </source>
</reference>
<keyword evidence="3" id="KW-1185">Reference proteome</keyword>
<evidence type="ECO:0000256" key="1">
    <source>
        <dbReference type="SAM" id="MobiDB-lite"/>
    </source>
</evidence>
<feature type="compositionally biased region" description="Acidic residues" evidence="1">
    <location>
        <begin position="159"/>
        <end position="177"/>
    </location>
</feature>
<dbReference type="AlphaFoldDB" id="A0A2I8VM66"/>
<dbReference type="OrthoDB" id="213677at2157"/>
<organism evidence="2 3">
    <name type="scientific">Salinigranum rubrum</name>
    <dbReference type="NCBI Taxonomy" id="755307"/>
    <lineage>
        <taxon>Archaea</taxon>
        <taxon>Methanobacteriati</taxon>
        <taxon>Methanobacteriota</taxon>
        <taxon>Stenosarchaea group</taxon>
        <taxon>Halobacteria</taxon>
        <taxon>Halobacteriales</taxon>
        <taxon>Haloferacaceae</taxon>
        <taxon>Salinigranum</taxon>
    </lineage>
</organism>
<evidence type="ECO:0000313" key="3">
    <source>
        <dbReference type="Proteomes" id="UP000236584"/>
    </source>
</evidence>
<dbReference type="Proteomes" id="UP000236584">
    <property type="component" value="Chromosome"/>
</dbReference>
<feature type="region of interest" description="Disordered" evidence="1">
    <location>
        <begin position="142"/>
        <end position="183"/>
    </location>
</feature>
<dbReference type="KEGG" id="srub:C2R22_11405"/>
<proteinExistence type="predicted"/>
<feature type="region of interest" description="Disordered" evidence="1">
    <location>
        <begin position="78"/>
        <end position="101"/>
    </location>
</feature>
<dbReference type="RefSeq" id="WP_103425868.1">
    <property type="nucleotide sequence ID" value="NZ_CP026309.1"/>
</dbReference>
<sequence>MRVRDWKDILAEVSSESTDPSGWRAVAGQRREGVGEDLYFGHPSRGVYHLKTYAKNPYELKGVGTQVARKVDGDIDPLLPSNEDQGRFAVQQPPDDEEHAKTMGTRLQETLRVHSEAPTSPEDFFEDLMEAIESPAFGPMEYEFTGRPDRLDDLSSTFEESEELLEAELEDLIDDDDIGRGFA</sequence>
<dbReference type="GeneID" id="35592706"/>
<accession>A0A2I8VM66</accession>
<protein>
    <submittedName>
        <fullName evidence="2">Uncharacterized protein</fullName>
    </submittedName>
</protein>
<dbReference type="EMBL" id="CP026309">
    <property type="protein sequence ID" value="AUV82179.1"/>
    <property type="molecule type" value="Genomic_DNA"/>
</dbReference>
<gene>
    <name evidence="2" type="ORF">C2R22_11405</name>
</gene>
<feature type="compositionally biased region" description="Basic and acidic residues" evidence="1">
    <location>
        <begin position="144"/>
        <end position="153"/>
    </location>
</feature>